<dbReference type="Pfam" id="PF04880">
    <property type="entry name" value="NUDE_C"/>
    <property type="match status" value="1"/>
</dbReference>
<dbReference type="GO" id="GO:0007059">
    <property type="term" value="P:chromosome segregation"/>
    <property type="evidence" value="ECO:0007669"/>
    <property type="project" value="TreeGrafter"/>
</dbReference>
<evidence type="ECO:0000256" key="6">
    <source>
        <dbReference type="ARBA" id="ARBA00023212"/>
    </source>
</evidence>
<dbReference type="GO" id="GO:0005874">
    <property type="term" value="C:microtubule"/>
    <property type="evidence" value="ECO:0007669"/>
    <property type="project" value="UniProtKB-KW"/>
</dbReference>
<feature type="compositionally biased region" description="Low complexity" evidence="7">
    <location>
        <begin position="374"/>
        <end position="390"/>
    </location>
</feature>
<dbReference type="GO" id="GO:0051642">
    <property type="term" value="P:centrosome localization"/>
    <property type="evidence" value="ECO:0007669"/>
    <property type="project" value="TreeGrafter"/>
</dbReference>
<feature type="compositionally biased region" description="Polar residues" evidence="7">
    <location>
        <begin position="444"/>
        <end position="456"/>
    </location>
</feature>
<dbReference type="PANTHER" id="PTHR10921:SF1">
    <property type="entry name" value="NUCLEAR DISTRIBUTION PROTEIN NUDE HOMOLOG"/>
    <property type="match status" value="1"/>
</dbReference>
<keyword evidence="3" id="KW-0963">Cytoplasm</keyword>
<feature type="compositionally biased region" description="Low complexity" evidence="7">
    <location>
        <begin position="261"/>
        <end position="289"/>
    </location>
</feature>
<evidence type="ECO:0000256" key="5">
    <source>
        <dbReference type="ARBA" id="ARBA00023054"/>
    </source>
</evidence>
<feature type="compositionally biased region" description="Low complexity" evidence="7">
    <location>
        <begin position="219"/>
        <end position="234"/>
    </location>
</feature>
<name>A0A6A6TYN3_9PEZI</name>
<feature type="compositionally biased region" description="Polar residues" evidence="7">
    <location>
        <begin position="467"/>
        <end position="478"/>
    </location>
</feature>
<proteinExistence type="inferred from homology"/>
<dbReference type="PANTHER" id="PTHR10921">
    <property type="entry name" value="NUCLEAR DISTRIBUTION PROTEIN NUDE HOMOLOG 1"/>
    <property type="match status" value="1"/>
</dbReference>
<evidence type="ECO:0000256" key="1">
    <source>
        <dbReference type="ARBA" id="ARBA00004245"/>
    </source>
</evidence>
<feature type="region of interest" description="Disordered" evidence="7">
    <location>
        <begin position="197"/>
        <end position="339"/>
    </location>
</feature>
<feature type="compositionally biased region" description="Low complexity" evidence="7">
    <location>
        <begin position="402"/>
        <end position="429"/>
    </location>
</feature>
<keyword evidence="10" id="KW-1185">Reference proteome</keyword>
<dbReference type="GO" id="GO:0005871">
    <property type="term" value="C:kinesin complex"/>
    <property type="evidence" value="ECO:0007669"/>
    <property type="project" value="TreeGrafter"/>
</dbReference>
<evidence type="ECO:0000256" key="2">
    <source>
        <dbReference type="ARBA" id="ARBA00007429"/>
    </source>
</evidence>
<dbReference type="GO" id="GO:0007020">
    <property type="term" value="P:microtubule nucleation"/>
    <property type="evidence" value="ECO:0007669"/>
    <property type="project" value="TreeGrafter"/>
</dbReference>
<dbReference type="GO" id="GO:0008017">
    <property type="term" value="F:microtubule binding"/>
    <property type="evidence" value="ECO:0007669"/>
    <property type="project" value="InterPro"/>
</dbReference>
<evidence type="ECO:0000259" key="8">
    <source>
        <dbReference type="Pfam" id="PF04880"/>
    </source>
</evidence>
<dbReference type="GO" id="GO:0000776">
    <property type="term" value="C:kinetochore"/>
    <property type="evidence" value="ECO:0007669"/>
    <property type="project" value="TreeGrafter"/>
</dbReference>
<feature type="domain" description="NUDE" evidence="8">
    <location>
        <begin position="133"/>
        <end position="304"/>
    </location>
</feature>
<dbReference type="AlphaFoldDB" id="A0A6A6TYN3"/>
<gene>
    <name evidence="9" type="ORF">BT63DRAFT_444262</name>
</gene>
<dbReference type="Gene3D" id="6.10.250.1080">
    <property type="match status" value="1"/>
</dbReference>
<evidence type="ECO:0000256" key="4">
    <source>
        <dbReference type="ARBA" id="ARBA00022701"/>
    </source>
</evidence>
<comment type="similarity">
    <text evidence="2">Belongs to the nudE family.</text>
</comment>
<evidence type="ECO:0000256" key="3">
    <source>
        <dbReference type="ARBA" id="ARBA00022490"/>
    </source>
</evidence>
<dbReference type="OrthoDB" id="5877028at2759"/>
<feature type="region of interest" description="Disordered" evidence="7">
    <location>
        <begin position="356"/>
        <end position="596"/>
    </location>
</feature>
<organism evidence="9 10">
    <name type="scientific">Microthyrium microscopicum</name>
    <dbReference type="NCBI Taxonomy" id="703497"/>
    <lineage>
        <taxon>Eukaryota</taxon>
        <taxon>Fungi</taxon>
        <taxon>Dikarya</taxon>
        <taxon>Ascomycota</taxon>
        <taxon>Pezizomycotina</taxon>
        <taxon>Dothideomycetes</taxon>
        <taxon>Dothideomycetes incertae sedis</taxon>
        <taxon>Microthyriales</taxon>
        <taxon>Microthyriaceae</taxon>
        <taxon>Microthyrium</taxon>
    </lineage>
</organism>
<dbReference type="GO" id="GO:0000132">
    <property type="term" value="P:establishment of mitotic spindle orientation"/>
    <property type="evidence" value="ECO:0007669"/>
    <property type="project" value="TreeGrafter"/>
</dbReference>
<accession>A0A6A6TYN3</accession>
<feature type="region of interest" description="Disordered" evidence="7">
    <location>
        <begin position="39"/>
        <end position="64"/>
    </location>
</feature>
<dbReference type="EMBL" id="MU004244">
    <property type="protein sequence ID" value="KAF2663784.1"/>
    <property type="molecule type" value="Genomic_DNA"/>
</dbReference>
<dbReference type="InterPro" id="IPR006964">
    <property type="entry name" value="NUDE_dom"/>
</dbReference>
<keyword evidence="5" id="KW-0175">Coiled coil</keyword>
<keyword evidence="4" id="KW-0493">Microtubule</keyword>
<comment type="subcellular location">
    <subcellularLocation>
        <location evidence="1">Cytoplasm</location>
        <location evidence="1">Cytoskeleton</location>
    </subcellularLocation>
</comment>
<feature type="compositionally biased region" description="Polar residues" evidence="7">
    <location>
        <begin position="326"/>
        <end position="339"/>
    </location>
</feature>
<evidence type="ECO:0000313" key="10">
    <source>
        <dbReference type="Proteomes" id="UP000799302"/>
    </source>
</evidence>
<dbReference type="GO" id="GO:0047496">
    <property type="term" value="P:vesicle transport along microtubule"/>
    <property type="evidence" value="ECO:0007669"/>
    <property type="project" value="TreeGrafter"/>
</dbReference>
<reference evidence="9" key="1">
    <citation type="journal article" date="2020" name="Stud. Mycol.">
        <title>101 Dothideomycetes genomes: a test case for predicting lifestyles and emergence of pathogens.</title>
        <authorList>
            <person name="Haridas S."/>
            <person name="Albert R."/>
            <person name="Binder M."/>
            <person name="Bloem J."/>
            <person name="Labutti K."/>
            <person name="Salamov A."/>
            <person name="Andreopoulos B."/>
            <person name="Baker S."/>
            <person name="Barry K."/>
            <person name="Bills G."/>
            <person name="Bluhm B."/>
            <person name="Cannon C."/>
            <person name="Castanera R."/>
            <person name="Culley D."/>
            <person name="Daum C."/>
            <person name="Ezra D."/>
            <person name="Gonzalez J."/>
            <person name="Henrissat B."/>
            <person name="Kuo A."/>
            <person name="Liang C."/>
            <person name="Lipzen A."/>
            <person name="Lutzoni F."/>
            <person name="Magnuson J."/>
            <person name="Mondo S."/>
            <person name="Nolan M."/>
            <person name="Ohm R."/>
            <person name="Pangilinan J."/>
            <person name="Park H.-J."/>
            <person name="Ramirez L."/>
            <person name="Alfaro M."/>
            <person name="Sun H."/>
            <person name="Tritt A."/>
            <person name="Yoshinaga Y."/>
            <person name="Zwiers L.-H."/>
            <person name="Turgeon B."/>
            <person name="Goodwin S."/>
            <person name="Spatafora J."/>
            <person name="Crous P."/>
            <person name="Grigoriev I."/>
        </authorList>
    </citation>
    <scope>NUCLEOTIDE SEQUENCE</scope>
    <source>
        <strain evidence="9">CBS 115976</strain>
    </source>
</reference>
<dbReference type="Proteomes" id="UP000799302">
    <property type="component" value="Unassembled WGS sequence"/>
</dbReference>
<dbReference type="InterPro" id="IPR033494">
    <property type="entry name" value="NUDE"/>
</dbReference>
<feature type="compositionally biased region" description="Basic and acidic residues" evidence="7">
    <location>
        <begin position="43"/>
        <end position="64"/>
    </location>
</feature>
<sequence length="596" mass="64630">MASPGRIPSSPPKGASLQDELRHWKAQYEQVEIELQEFQNSSKELEAELEKDIEESEKRERDLRNKAEALHYEVEEWKSKTLQSKTEATKTQAVLEKEITTLRESNRSMQMKLRDIEVQNDDFERQARHQTSSLEDLESKYNVTIERGVLLEEDVKIGEQEREALRIEAQHLRDELSDLRVELEITQGKLLHAEENLESARSRKVTPIATEALRPPSPFSEASTSATTTTSPSLSTPPPKSETSTIQTSPPSPPLSDASGAAPAKAKALAPITPLPKRTRTLPTTTPRLSGIRPPRHSRGPSIPVATPQPNRTMPKTPRAPPSRLSYAQQPPSTSSRSLHQIRGLIGKMQKLEERVHTARSKLPAPTSTPPRGSPRSASISASAHPSIPATVTVRSARKRTSQSTSSSNTAASASAATTTTDPPRSASRLSFGYNASAGAKLSDTPSRPGSRASVSRNDHQFARPSSRASITGRSTPQPGHRPRSSLSGTYAPAREPPRASTPGPKHAFSRSVSMATDGDSSFVDGRTTPVTARRTTMDRGGTSIPTPKRPSYAMNPAGRRQSGAGAAPGETQEGLGEMRPPSSRGRRLSGVGETF</sequence>
<keyword evidence="6" id="KW-0206">Cytoskeleton</keyword>
<protein>
    <recommendedName>
        <fullName evidence="8">NUDE domain-containing protein</fullName>
    </recommendedName>
</protein>
<evidence type="ECO:0000256" key="7">
    <source>
        <dbReference type="SAM" id="MobiDB-lite"/>
    </source>
</evidence>
<evidence type="ECO:0000313" key="9">
    <source>
        <dbReference type="EMBL" id="KAF2663784.1"/>
    </source>
</evidence>